<evidence type="ECO:0000313" key="3">
    <source>
        <dbReference type="Proteomes" id="UP000018888"/>
    </source>
</evidence>
<dbReference type="EMBL" id="KI285082">
    <property type="protein sequence ID" value="ESA12299.1"/>
    <property type="molecule type" value="Genomic_DNA"/>
</dbReference>
<dbReference type="Proteomes" id="UP000018888">
    <property type="component" value="Unassembled WGS sequence"/>
</dbReference>
<reference evidence="2 3" key="1">
    <citation type="journal article" date="2013" name="Proc. Natl. Acad. Sci. U.S.A.">
        <title>Genome of an arbuscular mycorrhizal fungus provides insight into the oldest plant symbiosis.</title>
        <authorList>
            <person name="Tisserant E."/>
            <person name="Malbreil M."/>
            <person name="Kuo A."/>
            <person name="Kohler A."/>
            <person name="Symeonidi A."/>
            <person name="Balestrini R."/>
            <person name="Charron P."/>
            <person name="Duensing N."/>
            <person name="Frei Dit Frey N."/>
            <person name="Gianinazzi-Pearson V."/>
            <person name="Gilbert L.B."/>
            <person name="Handa Y."/>
            <person name="Herr J.R."/>
            <person name="Hijri M."/>
            <person name="Koul R."/>
            <person name="Kawaguchi M."/>
            <person name="Krajinski F."/>
            <person name="Lammers P.J."/>
            <person name="Masclaux F.G."/>
            <person name="Murat C."/>
            <person name="Morin E."/>
            <person name="Ndikumana S."/>
            <person name="Pagni M."/>
            <person name="Petitpierre D."/>
            <person name="Requena N."/>
            <person name="Rosikiewicz P."/>
            <person name="Riley R."/>
            <person name="Saito K."/>
            <person name="San Clemente H."/>
            <person name="Shapiro H."/>
            <person name="van Tuinen D."/>
            <person name="Becard G."/>
            <person name="Bonfante P."/>
            <person name="Paszkowski U."/>
            <person name="Shachar-Hill Y.Y."/>
            <person name="Tuskan G.A."/>
            <person name="Young P.W."/>
            <person name="Sanders I.R."/>
            <person name="Henrissat B."/>
            <person name="Rensing S.A."/>
            <person name="Grigoriev I.V."/>
            <person name="Corradi N."/>
            <person name="Roux C."/>
            <person name="Martin F."/>
        </authorList>
    </citation>
    <scope>NUCLEOTIDE SEQUENCE [LARGE SCALE GENOMIC DNA]</scope>
    <source>
        <strain evidence="3">DAOM 181602 / DAOM 197198 / MUCL 43194</strain>
        <strain evidence="2">DAOM 197198</strain>
    </source>
</reference>
<reference evidence="2 3" key="3">
    <citation type="journal article" date="2018" name="New Phytol.">
        <title>High intraspecific genome diversity in the model arbuscular mycorrhizal symbiont Rhizophagus irregularis.</title>
        <authorList>
            <person name="Chen E.C.H."/>
            <person name="Morin E."/>
            <person name="Beaudet D."/>
            <person name="Noel J."/>
            <person name="Yildirir G."/>
            <person name="Ndikumana S."/>
            <person name="Charron P."/>
            <person name="St-Onge C."/>
            <person name="Giorgi J."/>
            <person name="Kruger M."/>
            <person name="Marton T."/>
            <person name="Ropars J."/>
            <person name="Grigoriev I.V."/>
            <person name="Hainaut M."/>
            <person name="Henrissat B."/>
            <person name="Roux C."/>
            <person name="Martin F."/>
            <person name="Corradi N."/>
        </authorList>
    </citation>
    <scope>NUCLEOTIDE SEQUENCE [LARGE SCALE GENOMIC DNA]</scope>
    <source>
        <strain evidence="3">DAOM 181602 / DAOM 197198 / MUCL 43194</strain>
        <strain evidence="2">DAOM 197198</strain>
    </source>
</reference>
<accession>U9TVT1</accession>
<organism evidence="1">
    <name type="scientific">Rhizophagus irregularis (strain DAOM 181602 / DAOM 197198 / MUCL 43194)</name>
    <name type="common">Arbuscular mycorrhizal fungus</name>
    <name type="synonym">Glomus intraradices</name>
    <dbReference type="NCBI Taxonomy" id="747089"/>
    <lineage>
        <taxon>Eukaryota</taxon>
        <taxon>Fungi</taxon>
        <taxon>Fungi incertae sedis</taxon>
        <taxon>Mucoromycota</taxon>
        <taxon>Glomeromycotina</taxon>
        <taxon>Glomeromycetes</taxon>
        <taxon>Glomerales</taxon>
        <taxon>Glomeraceae</taxon>
        <taxon>Rhizophagus</taxon>
    </lineage>
</organism>
<sequence length="60" mass="6782">MYASNQACDIATYNFVKQLPTLRILLSPFGLLKRRLQRLPSRIRGLLLPVAIIISQVGPF</sequence>
<gene>
    <name evidence="2" type="ORF">GLOIN_2v1567999</name>
    <name evidence="1" type="ORF">GLOINDRAFT_347428</name>
</gene>
<dbReference type="AlphaFoldDB" id="U9TVT1"/>
<dbReference type="VEuPathDB" id="FungiDB:RhiirFUN_016374"/>
<evidence type="ECO:0000313" key="1">
    <source>
        <dbReference type="EMBL" id="ESA12299.1"/>
    </source>
</evidence>
<evidence type="ECO:0000313" key="2">
    <source>
        <dbReference type="EMBL" id="POG75222.1"/>
    </source>
</evidence>
<dbReference type="EMBL" id="AUPC02000063">
    <property type="protein sequence ID" value="POG75222.1"/>
    <property type="molecule type" value="Genomic_DNA"/>
</dbReference>
<name>U9TVT1_RHIID</name>
<protein>
    <submittedName>
        <fullName evidence="1">Uncharacterized protein</fullName>
    </submittedName>
</protein>
<reference evidence="1" key="2">
    <citation type="submission" date="2013-07" db="EMBL/GenBank/DDBJ databases">
        <title>The genome of an arbuscular mycorrhizal fungus provides insights into the evolution of the oldest plant symbiosis.</title>
        <authorList>
            <consortium name="DOE Joint Genome Institute"/>
            <person name="Tisserant E."/>
            <person name="Malbreil M."/>
            <person name="Kuo A."/>
            <person name="Kohler A."/>
            <person name="Symeonidi A."/>
            <person name="Balestrini R."/>
            <person name="Charron P."/>
            <person name="Duensing N."/>
            <person name="Frei-dit-Frey N."/>
            <person name="Gianinazzi-Pearson V."/>
            <person name="Gilbert B."/>
            <person name="Handa Y."/>
            <person name="Hijri M."/>
            <person name="Kaul R."/>
            <person name="Kawaguchi M."/>
            <person name="Krajinski F."/>
            <person name="Lammers P."/>
            <person name="Lapierre D."/>
            <person name="Masclaux F.G."/>
            <person name="Murat C."/>
            <person name="Morin E."/>
            <person name="Ndikumana S."/>
            <person name="Pagni M."/>
            <person name="Petitpierre D."/>
            <person name="Requena N."/>
            <person name="Rosikiewicz P."/>
            <person name="Riley R."/>
            <person name="Saito K."/>
            <person name="San Clemente H."/>
            <person name="Shapiro H."/>
            <person name="van Tuinen D."/>
            <person name="Becard G."/>
            <person name="Bonfante P."/>
            <person name="Paszkowski U."/>
            <person name="Shachar-Hill Y."/>
            <person name="Young J.P."/>
            <person name="Sanders I.R."/>
            <person name="Henrissat B."/>
            <person name="Rensing S.A."/>
            <person name="Grigoriev I.V."/>
            <person name="Corradi N."/>
            <person name="Roux C."/>
            <person name="Martin F."/>
        </authorList>
    </citation>
    <scope>NUCLEOTIDE SEQUENCE</scope>
    <source>
        <strain evidence="1">DAOM 197198</strain>
    </source>
</reference>
<proteinExistence type="predicted"/>
<dbReference type="HOGENOM" id="CLU_2942925_0_0_1"/>
<keyword evidence="3" id="KW-1185">Reference proteome</keyword>